<accession>A0A2I2ZLS1</accession>
<reference evidence="2" key="4">
    <citation type="submission" date="2025-09" db="UniProtKB">
        <authorList>
            <consortium name="Ensembl"/>
        </authorList>
    </citation>
    <scope>IDENTIFICATION</scope>
</reference>
<dbReference type="PANTHER" id="PTHR13503">
    <property type="entry name" value="NEGATIVE ELONGATION FACTOR COMPLEX MEMBER B"/>
    <property type="match status" value="1"/>
</dbReference>
<dbReference type="AlphaFoldDB" id="A0A2I2ZLS1"/>
<dbReference type="GO" id="GO:0045892">
    <property type="term" value="P:negative regulation of DNA-templated transcription"/>
    <property type="evidence" value="ECO:0007669"/>
    <property type="project" value="InterPro"/>
</dbReference>
<reference evidence="2" key="3">
    <citation type="submission" date="2025-08" db="UniProtKB">
        <authorList>
            <consortium name="Ensembl"/>
        </authorList>
    </citation>
    <scope>IDENTIFICATION</scope>
</reference>
<evidence type="ECO:0000313" key="2">
    <source>
        <dbReference type="Ensembl" id="ENSGGOP00000048167.1"/>
    </source>
</evidence>
<organism evidence="2 3">
    <name type="scientific">Gorilla gorilla gorilla</name>
    <name type="common">Western lowland gorilla</name>
    <dbReference type="NCBI Taxonomy" id="9595"/>
    <lineage>
        <taxon>Eukaryota</taxon>
        <taxon>Metazoa</taxon>
        <taxon>Chordata</taxon>
        <taxon>Craniata</taxon>
        <taxon>Vertebrata</taxon>
        <taxon>Euteleostomi</taxon>
        <taxon>Mammalia</taxon>
        <taxon>Eutheria</taxon>
        <taxon>Euarchontoglires</taxon>
        <taxon>Primates</taxon>
        <taxon>Haplorrhini</taxon>
        <taxon>Catarrhini</taxon>
        <taxon>Hominidae</taxon>
        <taxon>Gorilla</taxon>
    </lineage>
</organism>
<evidence type="ECO:0000313" key="3">
    <source>
        <dbReference type="Proteomes" id="UP000001519"/>
    </source>
</evidence>
<dbReference type="Proteomes" id="UP000001519">
    <property type="component" value="Chromosome 9"/>
</dbReference>
<sequence length="627" mass="69308">MAELEGAGERGSGGPRGPAERASGVSAAAPGERAGDVAPSRAVAGASAMFAGLQDLGVANGEDLKETLTNCTEPLKAIEQFQTENGVLLPSLQSALPFLDLHGTPRLEFHQSVFDELRDKLLERVSAIASEGKAEERYKKLEDLLEKSFSLVKMPSLQPVVMCVMKHLPKVPEKKLKLVMADKELYRACAVEVKRQIWQDNQALFGDEVSPLLKQYILEKESALFSAELSVLHNFFSPSPKTRRQGEVVQRLTRMVGKNVKLYDMVLQFLRTLFLRTRNVHYCTLRAELLMSLHDLDVGEICTVDPCHKFTWCLDACIRERFVDSKRARELQGFLDGVKKGQEQVLGDLSMILCDPFAINTLALSTVRHLQELVGQETLPRVSVGLASSCRGHAATPLAALGGQGVDSSGQVEVELITRFLPMLMSFLVDDYTFNVDQKLPAEEKAPVSYPNTLPESFTKFLQEQRMACEVGLYYVLHITKQRNKNALLRLLPGLVETFGDLAFGDIFLHLLTGNLALLADEFALEDFCSSLFDGFFLTASPRKENVHRHALRLLIHLHPRVAPSKLEALQKALEPTGQSGEAVKELYSQLGEKLEQLDHRKPSPAQAAETPALELPLPSVPAPAPL</sequence>
<dbReference type="GO" id="GO:0005634">
    <property type="term" value="C:nucleus"/>
    <property type="evidence" value="ECO:0007669"/>
    <property type="project" value="InterPro"/>
</dbReference>
<dbReference type="PANTHER" id="PTHR13503:SF3">
    <property type="entry name" value="NEGATIVE ELONGATION FACTOR B"/>
    <property type="match status" value="1"/>
</dbReference>
<dbReference type="EMBL" id="CABD030067470">
    <property type="status" value="NOT_ANNOTATED_CDS"/>
    <property type="molecule type" value="Genomic_DNA"/>
</dbReference>
<keyword evidence="3" id="KW-1185">Reference proteome</keyword>
<dbReference type="EMBL" id="CABD030067471">
    <property type="status" value="NOT_ANNOTATED_CDS"/>
    <property type="molecule type" value="Genomic_DNA"/>
</dbReference>
<reference evidence="2 3" key="2">
    <citation type="journal article" date="2012" name="Nature">
        <title>Insights into hominid evolution from the gorilla genome sequence.</title>
        <authorList>
            <person name="Scally A."/>
            <person name="Dutheil J.Y."/>
            <person name="Hillier L.W."/>
            <person name="Jordan G.E."/>
            <person name="Goodhead I."/>
            <person name="Herrero J."/>
            <person name="Hobolth A."/>
            <person name="Lappalainen T."/>
            <person name="Mailund T."/>
            <person name="Marques-Bonet T."/>
            <person name="McCarthy S."/>
            <person name="Montgomery S.H."/>
            <person name="Schwalie P.C."/>
            <person name="Tang Y.A."/>
            <person name="Ward M.C."/>
            <person name="Xue Y."/>
            <person name="Yngvadottir B."/>
            <person name="Alkan C."/>
            <person name="Andersen L.N."/>
            <person name="Ayub Q."/>
            <person name="Ball E.V."/>
            <person name="Beal K."/>
            <person name="Bradley B.J."/>
            <person name="Chen Y."/>
            <person name="Clee C.M."/>
            <person name="Fitzgerald S."/>
            <person name="Graves T.A."/>
            <person name="Gu Y."/>
            <person name="Heath P."/>
            <person name="Heger A."/>
            <person name="Karakoc E."/>
            <person name="Kolb-Kokocinski A."/>
            <person name="Laird G.K."/>
            <person name="Lunter G."/>
            <person name="Meader S."/>
            <person name="Mort M."/>
            <person name="Mullikin J.C."/>
            <person name="Munch K."/>
            <person name="O'Connor T.D."/>
            <person name="Phillips A.D."/>
            <person name="Prado-Martinez J."/>
            <person name="Rogers A.S."/>
            <person name="Sajjadian S."/>
            <person name="Schmidt D."/>
            <person name="Shaw K."/>
            <person name="Simpson J.T."/>
            <person name="Stenson P.D."/>
            <person name="Turner D.J."/>
            <person name="Vigilant L."/>
            <person name="Vilella A.J."/>
            <person name="Whitener W."/>
            <person name="Zhu B."/>
            <person name="Cooper D.N."/>
            <person name="de Jong P."/>
            <person name="Dermitzakis E.T."/>
            <person name="Eichler E.E."/>
            <person name="Flicek P."/>
            <person name="Goldman N."/>
            <person name="Mundy N.I."/>
            <person name="Ning Z."/>
            <person name="Odom D.T."/>
            <person name="Ponting C.P."/>
            <person name="Quail M.A."/>
            <person name="Ryder O.A."/>
            <person name="Searle S.M."/>
            <person name="Warren W.C."/>
            <person name="Wilson R.K."/>
            <person name="Schierup M.H."/>
            <person name="Rogers J."/>
            <person name="Tyler-Smith C."/>
            <person name="Durbin R."/>
        </authorList>
    </citation>
    <scope>NUCLEOTIDE SEQUENCE [LARGE SCALE GENOMIC DNA]</scope>
</reference>
<dbReference type="Bgee" id="ENSGGOG00000001897">
    <property type="expression patterns" value="Expressed in heart and 5 other cell types or tissues"/>
</dbReference>
<feature type="region of interest" description="Disordered" evidence="1">
    <location>
        <begin position="595"/>
        <end position="627"/>
    </location>
</feature>
<feature type="region of interest" description="Disordered" evidence="1">
    <location>
        <begin position="1"/>
        <end position="36"/>
    </location>
</feature>
<proteinExistence type="predicted"/>
<dbReference type="Pfam" id="PF06209">
    <property type="entry name" value="COBRA1"/>
    <property type="match status" value="1"/>
</dbReference>
<name>A0A2I2ZLS1_GORGO</name>
<gene>
    <name evidence="2" type="primary">NELFB</name>
</gene>
<protein>
    <submittedName>
        <fullName evidence="2">Negative elongation factor complex member B</fullName>
    </submittedName>
</protein>
<reference evidence="3" key="1">
    <citation type="submission" date="2011-05" db="EMBL/GenBank/DDBJ databases">
        <title>Insights into the evolution of the great apes provided by the gorilla genome.</title>
        <authorList>
            <person name="Scally A."/>
        </authorList>
    </citation>
    <scope>NUCLEOTIDE SEQUENCE [LARGE SCALE GENOMIC DNA]</scope>
</reference>
<evidence type="ECO:0000256" key="1">
    <source>
        <dbReference type="SAM" id="MobiDB-lite"/>
    </source>
</evidence>
<dbReference type="GeneTree" id="ENSGT00390000012665"/>
<dbReference type="Ensembl" id="ENSGGOT00000057633.1">
    <property type="protein sequence ID" value="ENSGGOP00000048167.1"/>
    <property type="gene ID" value="ENSGGOG00000001897.3"/>
</dbReference>
<dbReference type="InterPro" id="IPR010405">
    <property type="entry name" value="COBRA1"/>
</dbReference>